<dbReference type="EMBL" id="CP140154">
    <property type="protein sequence ID" value="WQG87031.1"/>
    <property type="molecule type" value="Genomic_DNA"/>
</dbReference>
<evidence type="ECO:0000313" key="2">
    <source>
        <dbReference type="EMBL" id="WQG87031.1"/>
    </source>
</evidence>
<dbReference type="SUPFAM" id="SSF51182">
    <property type="entry name" value="RmlC-like cupins"/>
    <property type="match status" value="1"/>
</dbReference>
<protein>
    <recommendedName>
        <fullName evidence="5">Cupin domain-containing protein</fullName>
    </recommendedName>
</protein>
<dbReference type="STRING" id="1004.SAMN05661012_06104"/>
<dbReference type="Proteomes" id="UP001326715">
    <property type="component" value="Chromosome"/>
</dbReference>
<dbReference type="Gene3D" id="2.60.120.10">
    <property type="entry name" value="Jelly Rolls"/>
    <property type="match status" value="1"/>
</dbReference>
<evidence type="ECO:0000313" key="4">
    <source>
        <dbReference type="Proteomes" id="UP001326715"/>
    </source>
</evidence>
<dbReference type="EMBL" id="FPIZ01000033">
    <property type="protein sequence ID" value="SFW87641.1"/>
    <property type="molecule type" value="Genomic_DNA"/>
</dbReference>
<accession>A0A1K1STI7</accession>
<dbReference type="RefSeq" id="WP_072365727.1">
    <property type="nucleotide sequence ID" value="NZ_CP139972.1"/>
</dbReference>
<name>A0A1K1STI7_9BACT</name>
<evidence type="ECO:0000313" key="1">
    <source>
        <dbReference type="EMBL" id="SFW87641.1"/>
    </source>
</evidence>
<reference evidence="1 3" key="1">
    <citation type="submission" date="2016-11" db="EMBL/GenBank/DDBJ databases">
        <authorList>
            <person name="Jaros S."/>
            <person name="Januszkiewicz K."/>
            <person name="Wedrychowicz H."/>
        </authorList>
    </citation>
    <scope>NUCLEOTIDE SEQUENCE [LARGE SCALE GENOMIC DNA]</scope>
    <source>
        <strain evidence="1 3">DSM 784</strain>
    </source>
</reference>
<evidence type="ECO:0000313" key="3">
    <source>
        <dbReference type="Proteomes" id="UP000183788"/>
    </source>
</evidence>
<reference evidence="2 4" key="2">
    <citation type="submission" date="2023-11" db="EMBL/GenBank/DDBJ databases">
        <title>MicrobeMod: A computational toolkit for identifying prokaryotic methylation and restriction-modification with nanopore sequencing.</title>
        <authorList>
            <person name="Crits-Christoph A."/>
            <person name="Kang S.C."/>
            <person name="Lee H."/>
            <person name="Ostrov N."/>
        </authorList>
    </citation>
    <scope>NUCLEOTIDE SEQUENCE [LARGE SCALE GENOMIC DNA]</scope>
    <source>
        <strain evidence="2 4">ATCC 23090</strain>
    </source>
</reference>
<keyword evidence="4" id="KW-1185">Reference proteome</keyword>
<sequence>MIRAYKLYTGNDGHSYVQVGTVSNLQVNPAASIMFNETPAHSFYDWHPAPTTQYVITLSGTLLFETGPGETFTLQPGDILIAMDTTGSGHKWQLIDDQPWKRVYVAFTDESEINFVPDAL</sequence>
<proteinExistence type="predicted"/>
<dbReference type="InterPro" id="IPR011051">
    <property type="entry name" value="RmlC_Cupin_sf"/>
</dbReference>
<organism evidence="1 3">
    <name type="scientific">Chitinophaga sancti</name>
    <dbReference type="NCBI Taxonomy" id="1004"/>
    <lineage>
        <taxon>Bacteria</taxon>
        <taxon>Pseudomonadati</taxon>
        <taxon>Bacteroidota</taxon>
        <taxon>Chitinophagia</taxon>
        <taxon>Chitinophagales</taxon>
        <taxon>Chitinophagaceae</taxon>
        <taxon>Chitinophaga</taxon>
    </lineage>
</organism>
<dbReference type="OrthoDB" id="4205621at2"/>
<dbReference type="Proteomes" id="UP000183788">
    <property type="component" value="Unassembled WGS sequence"/>
</dbReference>
<dbReference type="AlphaFoldDB" id="A0A1K1STI7"/>
<evidence type="ECO:0008006" key="5">
    <source>
        <dbReference type="Google" id="ProtNLM"/>
    </source>
</evidence>
<dbReference type="InterPro" id="IPR014710">
    <property type="entry name" value="RmlC-like_jellyroll"/>
</dbReference>
<dbReference type="CDD" id="cd07009">
    <property type="entry name" value="cupin_BLL0285-like"/>
    <property type="match status" value="1"/>
</dbReference>
<gene>
    <name evidence="1" type="ORF">SAMN05661012_06104</name>
    <name evidence="2" type="ORF">SR876_19105</name>
</gene>